<keyword evidence="2" id="KW-1185">Reference proteome</keyword>
<gene>
    <name evidence="1" type="ORF">CSAL01_13661</name>
</gene>
<comment type="caution">
    <text evidence="1">The sequence shown here is derived from an EMBL/GenBank/DDBJ whole genome shotgun (WGS) entry which is preliminary data.</text>
</comment>
<dbReference type="AlphaFoldDB" id="A0A135RY38"/>
<dbReference type="EMBL" id="JFFI01002615">
    <property type="protein sequence ID" value="KXH28478.1"/>
    <property type="molecule type" value="Genomic_DNA"/>
</dbReference>
<evidence type="ECO:0000313" key="1">
    <source>
        <dbReference type="EMBL" id="KXH28478.1"/>
    </source>
</evidence>
<proteinExistence type="predicted"/>
<sequence>MDTIDKEDEDKAISDFSSTYNEGHAAPLIRTVEARQLSRGELYLAASSHMTSNSPVTAAATESQNGIEVSRFQDASARRIAVPSCAIAEGRDVIGEVTVRSTGRRKRATQAAGA</sequence>
<reference evidence="1 2" key="1">
    <citation type="submission" date="2014-02" db="EMBL/GenBank/DDBJ databases">
        <title>The genome sequence of Colletotrichum salicis CBS 607.94.</title>
        <authorList>
            <person name="Baroncelli R."/>
            <person name="Thon M.R."/>
        </authorList>
    </citation>
    <scope>NUCLEOTIDE SEQUENCE [LARGE SCALE GENOMIC DNA]</scope>
    <source>
        <strain evidence="1 2">CBS 607.94</strain>
    </source>
</reference>
<accession>A0A135RY38</accession>
<protein>
    <submittedName>
        <fullName evidence="1">Uncharacterized protein</fullName>
    </submittedName>
</protein>
<organism evidence="1 2">
    <name type="scientific">Colletotrichum salicis</name>
    <dbReference type="NCBI Taxonomy" id="1209931"/>
    <lineage>
        <taxon>Eukaryota</taxon>
        <taxon>Fungi</taxon>
        <taxon>Dikarya</taxon>
        <taxon>Ascomycota</taxon>
        <taxon>Pezizomycotina</taxon>
        <taxon>Sordariomycetes</taxon>
        <taxon>Hypocreomycetidae</taxon>
        <taxon>Glomerellales</taxon>
        <taxon>Glomerellaceae</taxon>
        <taxon>Colletotrichum</taxon>
        <taxon>Colletotrichum acutatum species complex</taxon>
    </lineage>
</organism>
<evidence type="ECO:0000313" key="2">
    <source>
        <dbReference type="Proteomes" id="UP000070121"/>
    </source>
</evidence>
<name>A0A135RY38_9PEZI</name>
<dbReference type="Proteomes" id="UP000070121">
    <property type="component" value="Unassembled WGS sequence"/>
</dbReference>